<dbReference type="EMBL" id="CM023476">
    <property type="protein sequence ID" value="KAH7941423.1"/>
    <property type="molecule type" value="Genomic_DNA"/>
</dbReference>
<dbReference type="Proteomes" id="UP000821865">
    <property type="component" value="Chromosome 7"/>
</dbReference>
<evidence type="ECO:0000313" key="1">
    <source>
        <dbReference type="EMBL" id="KAH7941423.1"/>
    </source>
</evidence>
<accession>A0ACB8CF94</accession>
<proteinExistence type="predicted"/>
<evidence type="ECO:0000313" key="2">
    <source>
        <dbReference type="Proteomes" id="UP000821865"/>
    </source>
</evidence>
<gene>
    <name evidence="1" type="ORF">HPB49_013672</name>
</gene>
<name>A0ACB8CF94_DERSI</name>
<reference evidence="1" key="1">
    <citation type="submission" date="2020-05" db="EMBL/GenBank/DDBJ databases">
        <title>Large-scale comparative analyses of tick genomes elucidate their genetic diversity and vector capacities.</title>
        <authorList>
            <person name="Jia N."/>
            <person name="Wang J."/>
            <person name="Shi W."/>
            <person name="Du L."/>
            <person name="Sun Y."/>
            <person name="Zhan W."/>
            <person name="Jiang J."/>
            <person name="Wang Q."/>
            <person name="Zhang B."/>
            <person name="Ji P."/>
            <person name="Sakyi L.B."/>
            <person name="Cui X."/>
            <person name="Yuan T."/>
            <person name="Jiang B."/>
            <person name="Yang W."/>
            <person name="Lam T.T.-Y."/>
            <person name="Chang Q."/>
            <person name="Ding S."/>
            <person name="Wang X."/>
            <person name="Zhu J."/>
            <person name="Ruan X."/>
            <person name="Zhao L."/>
            <person name="Wei J."/>
            <person name="Que T."/>
            <person name="Du C."/>
            <person name="Cheng J."/>
            <person name="Dai P."/>
            <person name="Han X."/>
            <person name="Huang E."/>
            <person name="Gao Y."/>
            <person name="Liu J."/>
            <person name="Shao H."/>
            <person name="Ye R."/>
            <person name="Li L."/>
            <person name="Wei W."/>
            <person name="Wang X."/>
            <person name="Wang C."/>
            <person name="Yang T."/>
            <person name="Huo Q."/>
            <person name="Li W."/>
            <person name="Guo W."/>
            <person name="Chen H."/>
            <person name="Zhou L."/>
            <person name="Ni X."/>
            <person name="Tian J."/>
            <person name="Zhou Y."/>
            <person name="Sheng Y."/>
            <person name="Liu T."/>
            <person name="Pan Y."/>
            <person name="Xia L."/>
            <person name="Li J."/>
            <person name="Zhao F."/>
            <person name="Cao W."/>
        </authorList>
    </citation>
    <scope>NUCLEOTIDE SEQUENCE</scope>
    <source>
        <strain evidence="1">Dsil-2018</strain>
    </source>
</reference>
<comment type="caution">
    <text evidence="1">The sequence shown here is derived from an EMBL/GenBank/DDBJ whole genome shotgun (WGS) entry which is preliminary data.</text>
</comment>
<organism evidence="1 2">
    <name type="scientific">Dermacentor silvarum</name>
    <name type="common">Tick</name>
    <dbReference type="NCBI Taxonomy" id="543639"/>
    <lineage>
        <taxon>Eukaryota</taxon>
        <taxon>Metazoa</taxon>
        <taxon>Ecdysozoa</taxon>
        <taxon>Arthropoda</taxon>
        <taxon>Chelicerata</taxon>
        <taxon>Arachnida</taxon>
        <taxon>Acari</taxon>
        <taxon>Parasitiformes</taxon>
        <taxon>Ixodida</taxon>
        <taxon>Ixodoidea</taxon>
        <taxon>Ixodidae</taxon>
        <taxon>Rhipicephalinae</taxon>
        <taxon>Dermacentor</taxon>
    </lineage>
</organism>
<sequence length="195" mass="22524">MLNNWIFVGVSGVTNGGKTSLVNYLQKVFTDCVVLHQDDFFRSESDENHVMIPELNHANWEALSSVDWDKMLDAVTTSTSQQPAGLKLIIIDGHIIFNHPKLAKLFDKRYFFTLTQEECYARRLTRTYDPPDVPGYFEKVVWPMYLKNLQEIKDTQPDITYLDGTQDMDALHKEVLGDLQRFLQGRSDIHRSVNP</sequence>
<keyword evidence="2" id="KW-1185">Reference proteome</keyword>
<protein>
    <submittedName>
        <fullName evidence="1">Uncharacterized protein</fullName>
    </submittedName>
</protein>